<keyword evidence="1" id="KW-0472">Membrane</keyword>
<gene>
    <name evidence="3" type="ORF">CHIRRI_LOCUS11181</name>
</gene>
<evidence type="ECO:0000256" key="2">
    <source>
        <dbReference type="SAM" id="SignalP"/>
    </source>
</evidence>
<dbReference type="EMBL" id="OU895879">
    <property type="protein sequence ID" value="CAG9808339.1"/>
    <property type="molecule type" value="Genomic_DNA"/>
</dbReference>
<evidence type="ECO:0000256" key="1">
    <source>
        <dbReference type="SAM" id="Phobius"/>
    </source>
</evidence>
<keyword evidence="1" id="KW-0812">Transmembrane</keyword>
<feature type="signal peptide" evidence="2">
    <location>
        <begin position="1"/>
        <end position="26"/>
    </location>
</feature>
<accession>A0A9N9WY17</accession>
<dbReference type="Proteomes" id="UP001153620">
    <property type="component" value="Chromosome 3"/>
</dbReference>
<name>A0A9N9WY17_9DIPT</name>
<organism evidence="3 4">
    <name type="scientific">Chironomus riparius</name>
    <dbReference type="NCBI Taxonomy" id="315576"/>
    <lineage>
        <taxon>Eukaryota</taxon>
        <taxon>Metazoa</taxon>
        <taxon>Ecdysozoa</taxon>
        <taxon>Arthropoda</taxon>
        <taxon>Hexapoda</taxon>
        <taxon>Insecta</taxon>
        <taxon>Pterygota</taxon>
        <taxon>Neoptera</taxon>
        <taxon>Endopterygota</taxon>
        <taxon>Diptera</taxon>
        <taxon>Nematocera</taxon>
        <taxon>Chironomoidea</taxon>
        <taxon>Chironomidae</taxon>
        <taxon>Chironominae</taxon>
        <taxon>Chironomus</taxon>
    </lineage>
</organism>
<reference evidence="3" key="1">
    <citation type="submission" date="2022-01" db="EMBL/GenBank/DDBJ databases">
        <authorList>
            <person name="King R."/>
        </authorList>
    </citation>
    <scope>NUCLEOTIDE SEQUENCE</scope>
</reference>
<keyword evidence="4" id="KW-1185">Reference proteome</keyword>
<evidence type="ECO:0000313" key="3">
    <source>
        <dbReference type="EMBL" id="CAG9808339.1"/>
    </source>
</evidence>
<keyword evidence="2" id="KW-0732">Signal</keyword>
<feature type="transmembrane region" description="Helical" evidence="1">
    <location>
        <begin position="54"/>
        <end position="82"/>
    </location>
</feature>
<proteinExistence type="predicted"/>
<feature type="chain" id="PRO_5040245932" evidence="2">
    <location>
        <begin position="27"/>
        <end position="127"/>
    </location>
</feature>
<keyword evidence="1" id="KW-1133">Transmembrane helix</keyword>
<sequence>MMQLGFKKFIIFGILTFVLQTTSSEALVNGTSLKNETTKDYEVYKIDLKPLSEVFLIVVGMGLIFAILMTFMIFVLMCACFVCMNKCCGSKKCEHNYPPPRINRERIRDVRNPRDGTEVMTSLMSSA</sequence>
<dbReference type="AlphaFoldDB" id="A0A9N9WY17"/>
<reference evidence="3" key="2">
    <citation type="submission" date="2022-10" db="EMBL/GenBank/DDBJ databases">
        <authorList>
            <consortium name="ENA_rothamsted_submissions"/>
            <consortium name="culmorum"/>
            <person name="King R."/>
        </authorList>
    </citation>
    <scope>NUCLEOTIDE SEQUENCE</scope>
</reference>
<protein>
    <submittedName>
        <fullName evidence="3">Uncharacterized protein</fullName>
    </submittedName>
</protein>
<evidence type="ECO:0000313" key="4">
    <source>
        <dbReference type="Proteomes" id="UP001153620"/>
    </source>
</evidence>